<organism evidence="2 3">
    <name type="scientific">Ficus carica</name>
    <name type="common">Common fig</name>
    <dbReference type="NCBI Taxonomy" id="3494"/>
    <lineage>
        <taxon>Eukaryota</taxon>
        <taxon>Viridiplantae</taxon>
        <taxon>Streptophyta</taxon>
        <taxon>Embryophyta</taxon>
        <taxon>Tracheophyta</taxon>
        <taxon>Spermatophyta</taxon>
        <taxon>Magnoliopsida</taxon>
        <taxon>eudicotyledons</taxon>
        <taxon>Gunneridae</taxon>
        <taxon>Pentapetalae</taxon>
        <taxon>rosids</taxon>
        <taxon>fabids</taxon>
        <taxon>Rosales</taxon>
        <taxon>Moraceae</taxon>
        <taxon>Ficeae</taxon>
        <taxon>Ficus</taxon>
    </lineage>
</organism>
<dbReference type="AlphaFoldDB" id="A0AA88EIG3"/>
<feature type="compositionally biased region" description="Basic and acidic residues" evidence="1">
    <location>
        <begin position="48"/>
        <end position="60"/>
    </location>
</feature>
<evidence type="ECO:0000313" key="2">
    <source>
        <dbReference type="EMBL" id="GMN69329.1"/>
    </source>
</evidence>
<proteinExistence type="predicted"/>
<accession>A0AA88EIG3</accession>
<dbReference type="EMBL" id="BTGU01000821">
    <property type="protein sequence ID" value="GMN69329.1"/>
    <property type="molecule type" value="Genomic_DNA"/>
</dbReference>
<protein>
    <submittedName>
        <fullName evidence="2">Uncharacterized protein</fullName>
    </submittedName>
</protein>
<gene>
    <name evidence="2" type="ORF">TIFTF001_038380</name>
</gene>
<reference evidence="2" key="1">
    <citation type="submission" date="2023-07" db="EMBL/GenBank/DDBJ databases">
        <title>draft genome sequence of fig (Ficus carica).</title>
        <authorList>
            <person name="Takahashi T."/>
            <person name="Nishimura K."/>
        </authorList>
    </citation>
    <scope>NUCLEOTIDE SEQUENCE</scope>
</reference>
<keyword evidence="3" id="KW-1185">Reference proteome</keyword>
<sequence>MFTTCLVSESVQAMTKIAAGAISGGTRAVMGLRRKIEEGGFESATSGGRERDRESMVRGEREKGMVLGLGV</sequence>
<feature type="region of interest" description="Disordered" evidence="1">
    <location>
        <begin position="41"/>
        <end position="60"/>
    </location>
</feature>
<evidence type="ECO:0000313" key="3">
    <source>
        <dbReference type="Proteomes" id="UP001187192"/>
    </source>
</evidence>
<comment type="caution">
    <text evidence="2">The sequence shown here is derived from an EMBL/GenBank/DDBJ whole genome shotgun (WGS) entry which is preliminary data.</text>
</comment>
<evidence type="ECO:0000256" key="1">
    <source>
        <dbReference type="SAM" id="MobiDB-lite"/>
    </source>
</evidence>
<dbReference type="Proteomes" id="UP001187192">
    <property type="component" value="Unassembled WGS sequence"/>
</dbReference>
<name>A0AA88EIG3_FICCA</name>